<dbReference type="EMBL" id="JAUUTY010000005">
    <property type="protein sequence ID" value="KAK1627270.1"/>
    <property type="molecule type" value="Genomic_DNA"/>
</dbReference>
<keyword evidence="3" id="KW-0233">DNA recombination</keyword>
<feature type="compositionally biased region" description="Basic and acidic residues" evidence="4">
    <location>
        <begin position="275"/>
        <end position="287"/>
    </location>
</feature>
<evidence type="ECO:0000256" key="3">
    <source>
        <dbReference type="ARBA" id="ARBA00023172"/>
    </source>
</evidence>
<evidence type="ECO:0000313" key="8">
    <source>
        <dbReference type="Proteomes" id="UP001231189"/>
    </source>
</evidence>
<dbReference type="PROSITE" id="PS01007">
    <property type="entry name" value="TRANSPOSASE_MUTATOR"/>
    <property type="match status" value="1"/>
</dbReference>
<dbReference type="PANTHER" id="PTHR31973:SF195">
    <property type="entry name" value="MUDR FAMILY TRANSPOSASE"/>
    <property type="match status" value="1"/>
</dbReference>
<feature type="compositionally biased region" description="Basic residues" evidence="4">
    <location>
        <begin position="913"/>
        <end position="925"/>
    </location>
</feature>
<comment type="caution">
    <text evidence="7">The sequence shown here is derived from an EMBL/GenBank/DDBJ whole genome shotgun (WGS) entry which is preliminary data.</text>
</comment>
<protein>
    <submittedName>
        <fullName evidence="7">Uncharacterized protein</fullName>
    </submittedName>
</protein>
<dbReference type="GO" id="GO:0004803">
    <property type="term" value="F:transposase activity"/>
    <property type="evidence" value="ECO:0007669"/>
    <property type="project" value="InterPro"/>
</dbReference>
<name>A0AAD8VX34_LOLMU</name>
<dbReference type="Proteomes" id="UP001231189">
    <property type="component" value="Unassembled WGS sequence"/>
</dbReference>
<keyword evidence="2" id="KW-0238">DNA-binding</keyword>
<dbReference type="Pfam" id="PF03108">
    <property type="entry name" value="DBD_Tnp_Mut"/>
    <property type="match status" value="1"/>
</dbReference>
<dbReference type="InterPro" id="IPR001207">
    <property type="entry name" value="Transposase_mutator"/>
</dbReference>
<feature type="domain" description="MULE transposase" evidence="6">
    <location>
        <begin position="462"/>
        <end position="545"/>
    </location>
</feature>
<evidence type="ECO:0000313" key="7">
    <source>
        <dbReference type="EMBL" id="KAK1627270.1"/>
    </source>
</evidence>
<dbReference type="GO" id="GO:0006313">
    <property type="term" value="P:DNA transposition"/>
    <property type="evidence" value="ECO:0007669"/>
    <property type="project" value="InterPro"/>
</dbReference>
<dbReference type="InterPro" id="IPR004332">
    <property type="entry name" value="Transposase_MuDR"/>
</dbReference>
<feature type="region of interest" description="Disordered" evidence="4">
    <location>
        <begin position="904"/>
        <end position="925"/>
    </location>
</feature>
<keyword evidence="8" id="KW-1185">Reference proteome</keyword>
<evidence type="ECO:0000256" key="1">
    <source>
        <dbReference type="ARBA" id="ARBA00022578"/>
    </source>
</evidence>
<dbReference type="PANTHER" id="PTHR31973">
    <property type="entry name" value="POLYPROTEIN, PUTATIVE-RELATED"/>
    <property type="match status" value="1"/>
</dbReference>
<dbReference type="GO" id="GO:0003677">
    <property type="term" value="F:DNA binding"/>
    <property type="evidence" value="ECO:0007669"/>
    <property type="project" value="UniProtKB-KW"/>
</dbReference>
<reference evidence="7" key="1">
    <citation type="submission" date="2023-07" db="EMBL/GenBank/DDBJ databases">
        <title>A chromosome-level genome assembly of Lolium multiflorum.</title>
        <authorList>
            <person name="Chen Y."/>
            <person name="Copetti D."/>
            <person name="Kolliker R."/>
            <person name="Studer B."/>
        </authorList>
    </citation>
    <scope>NUCLEOTIDE SEQUENCE</scope>
    <source>
        <strain evidence="7">02402/16</strain>
        <tissue evidence="7">Leaf</tissue>
    </source>
</reference>
<dbReference type="InterPro" id="IPR018289">
    <property type="entry name" value="MULE_transposase_dom"/>
</dbReference>
<evidence type="ECO:0000256" key="4">
    <source>
        <dbReference type="SAM" id="MobiDB-lite"/>
    </source>
</evidence>
<dbReference type="Pfam" id="PF10551">
    <property type="entry name" value="MULE"/>
    <property type="match status" value="1"/>
</dbReference>
<keyword evidence="1" id="KW-0815">Transposition</keyword>
<feature type="domain" description="Transposase MuDR plant" evidence="5">
    <location>
        <begin position="336"/>
        <end position="401"/>
    </location>
</feature>
<accession>A0AAD8VX34</accession>
<evidence type="ECO:0000259" key="6">
    <source>
        <dbReference type="Pfam" id="PF10551"/>
    </source>
</evidence>
<evidence type="ECO:0000256" key="2">
    <source>
        <dbReference type="ARBA" id="ARBA00023125"/>
    </source>
</evidence>
<organism evidence="7 8">
    <name type="scientific">Lolium multiflorum</name>
    <name type="common">Italian ryegrass</name>
    <name type="synonym">Lolium perenne subsp. multiflorum</name>
    <dbReference type="NCBI Taxonomy" id="4521"/>
    <lineage>
        <taxon>Eukaryota</taxon>
        <taxon>Viridiplantae</taxon>
        <taxon>Streptophyta</taxon>
        <taxon>Embryophyta</taxon>
        <taxon>Tracheophyta</taxon>
        <taxon>Spermatophyta</taxon>
        <taxon>Magnoliopsida</taxon>
        <taxon>Liliopsida</taxon>
        <taxon>Poales</taxon>
        <taxon>Poaceae</taxon>
        <taxon>BOP clade</taxon>
        <taxon>Pooideae</taxon>
        <taxon>Poodae</taxon>
        <taxon>Poeae</taxon>
        <taxon>Poeae Chloroplast Group 2 (Poeae type)</taxon>
        <taxon>Loliodinae</taxon>
        <taxon>Loliinae</taxon>
        <taxon>Lolium</taxon>
    </lineage>
</organism>
<feature type="region of interest" description="Disordered" evidence="4">
    <location>
        <begin position="275"/>
        <end position="303"/>
    </location>
</feature>
<gene>
    <name evidence="7" type="ORF">QYE76_001585</name>
</gene>
<sequence length="925" mass="104038">MVRLHGCLDSGQCCSGGDAPLGYMGNEGKVVDDHGVGVASAVAAPGLDLEALCWLRQPTPWVTQERGRSRRTFEITVQLFPSKAILGDGSVRNIEKDTFVKFEVEFSEMDAQELQSMEEKAVKNWVEKIGESVVWGPEQELSLLRFDDWKGEYVRIEDGDDLVTEIDRRDGWTSKHATFYAEIVDRKSDSKVGYVASKLAAQIADDEWASQRQIMPIVTEVSVISESDAAAQEVCHGAANVVTVDWNAVELEERTDLVIAPMSDIEMARMYGIPVDDKDKEKDKDESEMPANANRTGAGSMHEDVDPELMQDAADEVDDAHADELVNLYDKENPVIEVGKLFPNMDEFRMCFKTYAVKAEFDAKTLWTDRSKFYARCKGFDGSANPCKWYISARRQPDGTTIRYPIVLKYTTVWKAKQRAMKSLYGDWANTFRMLFNFKAEVEKRSHGSVVEIDTEVSEDGKWNGQLAACNALDGHNWMFPVAIGLFQSESEASWTWFMMQLKRCIGPVSPLAIHTDACKGLENAVNNVFPHAEKRECFGHLWMNLIKKFRGDEFGRMWPAARAYTKQTHSYHLDFNTAIKCDHINNNLAESFNNRVKELKDLPVHDLVDQIRLLMMRLWELRSRIGALLQGDKLPAVVQQVVNRSRKLSHLSVDKASLWGAEPTAGNYSHMDGETLLVDGEALAVMAVKISSNSRPAECRNGDFGSRDGVSRCGGSRRRKRGEKGPPIVVDECWPTKKPRVKGCRKKRNVQILVSGNQVQSEAQLYLELPPEQVEQVLVQSEPHLDVELPPEQVEQVLVQSEAHLDVDLPPEQVEEVLVESEPHLDVDLPPEQLQEDLVESEAHLDVDLPPEQLQEDLVESEAHLDIDLPLICLVKSEIQGRKVVLGGPISCGKKTKSINQLYDVEPSSSKKVSKSSDKRRRKK</sequence>
<dbReference type="AlphaFoldDB" id="A0AAD8VX34"/>
<proteinExistence type="predicted"/>
<evidence type="ECO:0000259" key="5">
    <source>
        <dbReference type="Pfam" id="PF03108"/>
    </source>
</evidence>